<dbReference type="GO" id="GO:0004089">
    <property type="term" value="F:carbonate dehydratase activity"/>
    <property type="evidence" value="ECO:0007669"/>
    <property type="project" value="UniProtKB-EC"/>
</dbReference>
<dbReference type="PROSITE" id="PS51318">
    <property type="entry name" value="TAT"/>
    <property type="match status" value="1"/>
</dbReference>
<evidence type="ECO:0000256" key="2">
    <source>
        <dbReference type="ARBA" id="ARBA00012925"/>
    </source>
</evidence>
<feature type="signal peptide" evidence="7">
    <location>
        <begin position="1"/>
        <end position="21"/>
    </location>
</feature>
<keyword evidence="4" id="KW-0862">Zinc</keyword>
<dbReference type="PROSITE" id="PS51144">
    <property type="entry name" value="ALPHA_CA_2"/>
    <property type="match status" value="1"/>
</dbReference>
<evidence type="ECO:0000256" key="4">
    <source>
        <dbReference type="ARBA" id="ARBA00022833"/>
    </source>
</evidence>
<dbReference type="SMART" id="SM01057">
    <property type="entry name" value="Carb_anhydrase"/>
    <property type="match status" value="1"/>
</dbReference>
<comment type="catalytic activity">
    <reaction evidence="6">
        <text>hydrogencarbonate + H(+) = CO2 + H2O</text>
        <dbReference type="Rhea" id="RHEA:10748"/>
        <dbReference type="ChEBI" id="CHEBI:15377"/>
        <dbReference type="ChEBI" id="CHEBI:15378"/>
        <dbReference type="ChEBI" id="CHEBI:16526"/>
        <dbReference type="ChEBI" id="CHEBI:17544"/>
        <dbReference type="EC" id="4.2.1.1"/>
    </reaction>
</comment>
<comment type="similarity">
    <text evidence="1">Belongs to the alpha-carbonic anhydrase family.</text>
</comment>
<keyword evidence="3" id="KW-0479">Metal-binding</keyword>
<dbReference type="RefSeq" id="WP_108915816.1">
    <property type="nucleotide sequence ID" value="NZ_BGJY01000001.1"/>
</dbReference>
<proteinExistence type="inferred from homology"/>
<dbReference type="Proteomes" id="UP000245137">
    <property type="component" value="Unassembled WGS sequence"/>
</dbReference>
<dbReference type="InterPro" id="IPR006311">
    <property type="entry name" value="TAT_signal"/>
</dbReference>
<dbReference type="EC" id="4.2.1.1" evidence="2"/>
<dbReference type="InterPro" id="IPR041891">
    <property type="entry name" value="Alpha_CA_prokaryot-like"/>
</dbReference>
<accession>A0A2U1SV93</accession>
<dbReference type="AlphaFoldDB" id="A0A2U1SV93"/>
<evidence type="ECO:0000256" key="5">
    <source>
        <dbReference type="ARBA" id="ARBA00023239"/>
    </source>
</evidence>
<dbReference type="PANTHER" id="PTHR18952">
    <property type="entry name" value="CARBONIC ANHYDRASE"/>
    <property type="match status" value="1"/>
</dbReference>
<organism evidence="9 10">
    <name type="scientific">Methylosinus sporium</name>
    <dbReference type="NCBI Taxonomy" id="428"/>
    <lineage>
        <taxon>Bacteria</taxon>
        <taxon>Pseudomonadati</taxon>
        <taxon>Pseudomonadota</taxon>
        <taxon>Alphaproteobacteria</taxon>
        <taxon>Hyphomicrobiales</taxon>
        <taxon>Methylocystaceae</taxon>
        <taxon>Methylosinus</taxon>
    </lineage>
</organism>
<dbReference type="GO" id="GO:0008270">
    <property type="term" value="F:zinc ion binding"/>
    <property type="evidence" value="ECO:0007669"/>
    <property type="project" value="InterPro"/>
</dbReference>
<dbReference type="CDD" id="cd03124">
    <property type="entry name" value="alpha_CA_prokaryotic_like"/>
    <property type="match status" value="1"/>
</dbReference>
<name>A0A2U1SV93_METSR</name>
<dbReference type="InterPro" id="IPR036398">
    <property type="entry name" value="CA_dom_sf"/>
</dbReference>
<dbReference type="SUPFAM" id="SSF51069">
    <property type="entry name" value="Carbonic anhydrase"/>
    <property type="match status" value="1"/>
</dbReference>
<gene>
    <name evidence="9" type="ORF">C5689_02190</name>
</gene>
<keyword evidence="5" id="KW-0456">Lyase</keyword>
<evidence type="ECO:0000313" key="9">
    <source>
        <dbReference type="EMBL" id="PWB95530.1"/>
    </source>
</evidence>
<dbReference type="OrthoDB" id="5327615at2"/>
<keyword evidence="10" id="KW-1185">Reference proteome</keyword>
<dbReference type="InterPro" id="IPR001148">
    <property type="entry name" value="CA_dom"/>
</dbReference>
<evidence type="ECO:0000313" key="10">
    <source>
        <dbReference type="Proteomes" id="UP000245137"/>
    </source>
</evidence>
<evidence type="ECO:0000256" key="6">
    <source>
        <dbReference type="ARBA" id="ARBA00048348"/>
    </source>
</evidence>
<dbReference type="Gene3D" id="3.10.200.10">
    <property type="entry name" value="Alpha carbonic anhydrase"/>
    <property type="match status" value="1"/>
</dbReference>
<comment type="caution">
    <text evidence="9">The sequence shown here is derived from an EMBL/GenBank/DDBJ whole genome shotgun (WGS) entry which is preliminary data.</text>
</comment>
<sequence length="244" mass="25912">MAFTRRSFLAGLAACPLCAAAARAEGAHWTYDDPEHWGAHDETAKACSLGAEQSPIDLTDAVKADTRPPKLGWKPQAFEIVNNGHTIQANAAGGVAELGGRKFELKQFHFHTPSEHALGGKRLAMEAHFVHAGDNGDLLVVGSFLVAGAPNKAFSAVMAAAPKEEGKAALKAPLDASALLPKGKKFFRYEGSLTTPPCSEVAHWNVFAEPVAVAQADIDAFKTLFPMNARPLQPTHRRIVLSGG</sequence>
<keyword evidence="7" id="KW-0732">Signal</keyword>
<feature type="chain" id="PRO_5015396481" description="carbonic anhydrase" evidence="7">
    <location>
        <begin position="22"/>
        <end position="244"/>
    </location>
</feature>
<dbReference type="EMBL" id="PUIV01000002">
    <property type="protein sequence ID" value="PWB95530.1"/>
    <property type="molecule type" value="Genomic_DNA"/>
</dbReference>
<dbReference type="PANTHER" id="PTHR18952:SF265">
    <property type="entry name" value="CARBONIC ANHYDRASE"/>
    <property type="match status" value="1"/>
</dbReference>
<evidence type="ECO:0000256" key="3">
    <source>
        <dbReference type="ARBA" id="ARBA00022723"/>
    </source>
</evidence>
<evidence type="ECO:0000256" key="7">
    <source>
        <dbReference type="SAM" id="SignalP"/>
    </source>
</evidence>
<dbReference type="Pfam" id="PF00194">
    <property type="entry name" value="Carb_anhydrase"/>
    <property type="match status" value="1"/>
</dbReference>
<dbReference type="InterPro" id="IPR023561">
    <property type="entry name" value="Carbonic_anhydrase_a-class"/>
</dbReference>
<protein>
    <recommendedName>
        <fullName evidence="2">carbonic anhydrase</fullName>
        <ecNumber evidence="2">4.2.1.1</ecNumber>
    </recommendedName>
</protein>
<reference evidence="9 10" key="1">
    <citation type="journal article" date="2018" name="Appl. Microbiol. Biotechnol.">
        <title>Co-cultivation of the strictly anaerobic methanogen Methanosarcina barkeri with aerobic methanotrophs in an oxygen-limited membrane bioreactor.</title>
        <authorList>
            <person name="In 't Zandt M.H."/>
            <person name="van den Bosch T.J.M."/>
            <person name="Rijkers R."/>
            <person name="van Kessel M.A.H.J."/>
            <person name="Jetten M.S.M."/>
            <person name="Welte C.U."/>
        </authorList>
    </citation>
    <scope>NUCLEOTIDE SEQUENCE [LARGE SCALE GENOMIC DNA]</scope>
    <source>
        <strain evidence="9 10">DSM 17706</strain>
    </source>
</reference>
<feature type="domain" description="Alpha-carbonic anhydrase" evidence="8">
    <location>
        <begin position="27"/>
        <end position="244"/>
    </location>
</feature>
<evidence type="ECO:0000259" key="8">
    <source>
        <dbReference type="PROSITE" id="PS51144"/>
    </source>
</evidence>
<evidence type="ECO:0000256" key="1">
    <source>
        <dbReference type="ARBA" id="ARBA00010718"/>
    </source>
</evidence>